<evidence type="ECO:0000313" key="2">
    <source>
        <dbReference type="EMBL" id="CEK66769.1"/>
    </source>
</evidence>
<feature type="region of interest" description="Disordered" evidence="1">
    <location>
        <begin position="21"/>
        <end position="57"/>
    </location>
</feature>
<name>A0A0B6ZDT0_9EUPU</name>
<dbReference type="EMBL" id="HACG01019904">
    <property type="protein sequence ID" value="CEK66769.1"/>
    <property type="molecule type" value="Transcribed_RNA"/>
</dbReference>
<dbReference type="AlphaFoldDB" id="A0A0B6ZDT0"/>
<feature type="compositionally biased region" description="Low complexity" evidence="1">
    <location>
        <begin position="21"/>
        <end position="30"/>
    </location>
</feature>
<organism evidence="2">
    <name type="scientific">Arion vulgaris</name>
    <dbReference type="NCBI Taxonomy" id="1028688"/>
    <lineage>
        <taxon>Eukaryota</taxon>
        <taxon>Metazoa</taxon>
        <taxon>Spiralia</taxon>
        <taxon>Lophotrochozoa</taxon>
        <taxon>Mollusca</taxon>
        <taxon>Gastropoda</taxon>
        <taxon>Heterobranchia</taxon>
        <taxon>Euthyneura</taxon>
        <taxon>Panpulmonata</taxon>
        <taxon>Eupulmonata</taxon>
        <taxon>Stylommatophora</taxon>
        <taxon>Helicina</taxon>
        <taxon>Arionoidea</taxon>
        <taxon>Arionidae</taxon>
        <taxon>Arion</taxon>
    </lineage>
</organism>
<evidence type="ECO:0000256" key="1">
    <source>
        <dbReference type="SAM" id="MobiDB-lite"/>
    </source>
</evidence>
<protein>
    <submittedName>
        <fullName evidence="2">Uncharacterized protein</fullName>
    </submittedName>
</protein>
<gene>
    <name evidence="2" type="primary">ORF60108</name>
</gene>
<proteinExistence type="predicted"/>
<feature type="compositionally biased region" description="Polar residues" evidence="1">
    <location>
        <begin position="31"/>
        <end position="57"/>
    </location>
</feature>
<sequence>MVDSHKLGPQNYFHDAFNSYSSSEDGYSSSLDQHSTRSGDCSQENESLSDYTNITYV</sequence>
<reference evidence="2" key="1">
    <citation type="submission" date="2014-12" db="EMBL/GenBank/DDBJ databases">
        <title>Insight into the proteome of Arion vulgaris.</title>
        <authorList>
            <person name="Aradska J."/>
            <person name="Bulat T."/>
            <person name="Smidak R."/>
            <person name="Sarate P."/>
            <person name="Gangsoo J."/>
            <person name="Sialana F."/>
            <person name="Bilban M."/>
            <person name="Lubec G."/>
        </authorList>
    </citation>
    <scope>NUCLEOTIDE SEQUENCE</scope>
    <source>
        <tissue evidence="2">Skin</tissue>
    </source>
</reference>
<accession>A0A0B6ZDT0</accession>